<keyword evidence="2" id="KW-1185">Reference proteome</keyword>
<gene>
    <name evidence="1" type="ORF">C8D99_107104</name>
</gene>
<dbReference type="EMBL" id="SORI01000007">
    <property type="protein sequence ID" value="TDY60897.1"/>
    <property type="molecule type" value="Genomic_DNA"/>
</dbReference>
<evidence type="ECO:0000313" key="1">
    <source>
        <dbReference type="EMBL" id="TDY60897.1"/>
    </source>
</evidence>
<accession>A0A4R8M9Z5</accession>
<dbReference type="OrthoDB" id="3078388at2"/>
<organism evidence="1 2">
    <name type="scientific">Aminivibrio pyruvatiphilus</name>
    <dbReference type="NCBI Taxonomy" id="1005740"/>
    <lineage>
        <taxon>Bacteria</taxon>
        <taxon>Thermotogati</taxon>
        <taxon>Synergistota</taxon>
        <taxon>Synergistia</taxon>
        <taxon>Synergistales</taxon>
        <taxon>Aminobacteriaceae</taxon>
        <taxon>Aminivibrio</taxon>
    </lineage>
</organism>
<reference evidence="1 2" key="1">
    <citation type="submission" date="2019-03" db="EMBL/GenBank/DDBJ databases">
        <title>Genomic Encyclopedia of Type Strains, Phase IV (KMG-IV): sequencing the most valuable type-strain genomes for metagenomic binning, comparative biology and taxonomic classification.</title>
        <authorList>
            <person name="Goeker M."/>
        </authorList>
    </citation>
    <scope>NUCLEOTIDE SEQUENCE [LARGE SCALE GENOMIC DNA]</scope>
    <source>
        <strain evidence="1 2">DSM 25964</strain>
    </source>
</reference>
<sequence>MTTGENSSRACEVCSGLSDSEYAYSKFGWPEHDTFLPEAAEKLVIVKDFQPLGSRKLQLRQCPSCGAWFLYRTDYEYLTNGTEDEEFLTRLTEEEAAEYRNKPE</sequence>
<dbReference type="RefSeq" id="WP_133957462.1">
    <property type="nucleotide sequence ID" value="NZ_SORI01000007.1"/>
</dbReference>
<protein>
    <submittedName>
        <fullName evidence="1">Uncharacterized protein</fullName>
    </submittedName>
</protein>
<evidence type="ECO:0000313" key="2">
    <source>
        <dbReference type="Proteomes" id="UP000295066"/>
    </source>
</evidence>
<dbReference type="AlphaFoldDB" id="A0A4R8M9Z5"/>
<name>A0A4R8M9Z5_9BACT</name>
<dbReference type="Proteomes" id="UP000295066">
    <property type="component" value="Unassembled WGS sequence"/>
</dbReference>
<comment type="caution">
    <text evidence="1">The sequence shown here is derived from an EMBL/GenBank/DDBJ whole genome shotgun (WGS) entry which is preliminary data.</text>
</comment>
<proteinExistence type="predicted"/>